<feature type="compositionally biased region" description="Polar residues" evidence="1">
    <location>
        <begin position="248"/>
        <end position="257"/>
    </location>
</feature>
<feature type="region of interest" description="Disordered" evidence="1">
    <location>
        <begin position="798"/>
        <end position="874"/>
    </location>
</feature>
<feature type="compositionally biased region" description="Low complexity" evidence="1">
    <location>
        <begin position="20"/>
        <end position="33"/>
    </location>
</feature>
<feature type="compositionally biased region" description="Basic and acidic residues" evidence="1">
    <location>
        <begin position="7"/>
        <end position="19"/>
    </location>
</feature>
<dbReference type="HOGENOM" id="CLU_268719_0_0_1"/>
<reference evidence="3" key="1">
    <citation type="submission" date="2005-09" db="EMBL/GenBank/DDBJ databases">
        <title>Annotation of the Aspergillus terreus NIH2624 genome.</title>
        <authorList>
            <person name="Birren B.W."/>
            <person name="Lander E.S."/>
            <person name="Galagan J.E."/>
            <person name="Nusbaum C."/>
            <person name="Devon K."/>
            <person name="Henn M."/>
            <person name="Ma L.-J."/>
            <person name="Jaffe D.B."/>
            <person name="Butler J."/>
            <person name="Alvarez P."/>
            <person name="Gnerre S."/>
            <person name="Grabherr M."/>
            <person name="Kleber M."/>
            <person name="Mauceli E.W."/>
            <person name="Brockman W."/>
            <person name="Rounsley S."/>
            <person name="Young S.K."/>
            <person name="LaButti K."/>
            <person name="Pushparaj V."/>
            <person name="DeCaprio D."/>
            <person name="Crawford M."/>
            <person name="Koehrsen M."/>
            <person name="Engels R."/>
            <person name="Montgomery P."/>
            <person name="Pearson M."/>
            <person name="Howarth C."/>
            <person name="Larson L."/>
            <person name="Luoma S."/>
            <person name="White J."/>
            <person name="Alvarado L."/>
            <person name="Kodira C.D."/>
            <person name="Zeng Q."/>
            <person name="Oleary S."/>
            <person name="Yandava C."/>
            <person name="Denning D.W."/>
            <person name="Nierman W.C."/>
            <person name="Milne T."/>
            <person name="Madden K."/>
        </authorList>
    </citation>
    <scope>NUCLEOTIDE SEQUENCE [LARGE SCALE GENOMIC DNA]</scope>
    <source>
        <strain evidence="3">NIH 2624 / FGSC A1156</strain>
    </source>
</reference>
<accession>Q0CY66</accession>
<feature type="compositionally biased region" description="Low complexity" evidence="1">
    <location>
        <begin position="554"/>
        <end position="586"/>
    </location>
</feature>
<dbReference type="VEuPathDB" id="FungiDB:ATEG_01368"/>
<feature type="compositionally biased region" description="Low complexity" evidence="1">
    <location>
        <begin position="56"/>
        <end position="67"/>
    </location>
</feature>
<feature type="compositionally biased region" description="Low complexity" evidence="1">
    <location>
        <begin position="1205"/>
        <end position="1220"/>
    </location>
</feature>
<dbReference type="Proteomes" id="UP000007963">
    <property type="component" value="Unassembled WGS sequence"/>
</dbReference>
<dbReference type="OMA" id="FEMATMA"/>
<feature type="region of interest" description="Disordered" evidence="1">
    <location>
        <begin position="1061"/>
        <end position="1220"/>
    </location>
</feature>
<organism evidence="2 3">
    <name type="scientific">Aspergillus terreus (strain NIH 2624 / FGSC A1156)</name>
    <dbReference type="NCBI Taxonomy" id="341663"/>
    <lineage>
        <taxon>Eukaryota</taxon>
        <taxon>Fungi</taxon>
        <taxon>Dikarya</taxon>
        <taxon>Ascomycota</taxon>
        <taxon>Pezizomycotina</taxon>
        <taxon>Eurotiomycetes</taxon>
        <taxon>Eurotiomycetidae</taxon>
        <taxon>Eurotiales</taxon>
        <taxon>Aspergillaceae</taxon>
        <taxon>Aspergillus</taxon>
        <taxon>Aspergillus subgen. Circumdati</taxon>
    </lineage>
</organism>
<evidence type="ECO:0000256" key="1">
    <source>
        <dbReference type="SAM" id="MobiDB-lite"/>
    </source>
</evidence>
<dbReference type="EMBL" id="CH476595">
    <property type="protein sequence ID" value="EAU38125.1"/>
    <property type="molecule type" value="Genomic_DNA"/>
</dbReference>
<evidence type="ECO:0000313" key="3">
    <source>
        <dbReference type="Proteomes" id="UP000007963"/>
    </source>
</evidence>
<protein>
    <submittedName>
        <fullName evidence="2">Uncharacterized protein</fullName>
    </submittedName>
</protein>
<dbReference type="GeneID" id="4315978"/>
<feature type="compositionally biased region" description="Basic and acidic residues" evidence="1">
    <location>
        <begin position="407"/>
        <end position="417"/>
    </location>
</feature>
<name>Q0CY66_ASPTN</name>
<dbReference type="STRING" id="341663.Q0CY66"/>
<feature type="region of interest" description="Disordered" evidence="1">
    <location>
        <begin position="1"/>
        <end position="103"/>
    </location>
</feature>
<dbReference type="OrthoDB" id="5382952at2759"/>
<feature type="region of interest" description="Disordered" evidence="1">
    <location>
        <begin position="202"/>
        <end position="589"/>
    </location>
</feature>
<dbReference type="RefSeq" id="XP_001208733.1">
    <property type="nucleotide sequence ID" value="XM_001208733.1"/>
</dbReference>
<dbReference type="AlphaFoldDB" id="Q0CY66"/>
<feature type="compositionally biased region" description="Basic and acidic residues" evidence="1">
    <location>
        <begin position="205"/>
        <end position="218"/>
    </location>
</feature>
<proteinExistence type="predicted"/>
<feature type="compositionally biased region" description="Pro residues" evidence="1">
    <location>
        <begin position="1192"/>
        <end position="1204"/>
    </location>
</feature>
<feature type="compositionally biased region" description="Low complexity" evidence="1">
    <location>
        <begin position="1164"/>
        <end position="1191"/>
    </location>
</feature>
<feature type="region of interest" description="Disordered" evidence="1">
    <location>
        <begin position="655"/>
        <end position="742"/>
    </location>
</feature>
<dbReference type="eggNOG" id="ENOG502QVZH">
    <property type="taxonomic scope" value="Eukaryota"/>
</dbReference>
<feature type="compositionally biased region" description="Polar residues" evidence="1">
    <location>
        <begin position="693"/>
        <end position="706"/>
    </location>
</feature>
<sequence length="1220" mass="130228">MSSYKSDGGRIPRFRDVASHSRNVSSSSMRNASAKPLGPAASPSLPRSQIARPINSSTRSSRASSLSEAEERRPVAVLSGPSPSPLHHGLYASPPRATTHPQPVSSIPAFTSERHVLQSPYPETSPIIGGAVQRVPVRAQPRNVLRRKAPTIGQHTANNKPIEPVRPERLNVIIPASPPSNPITMASTQAVRSVSELYKQNVSPEVERRTMDSGRPERQAPQAPKELASLRTTVNTHNLPPPTPIFHSASSPSTRYSESPGVWSRTSTPTSLSSYSPGIVQPVKTGPRLRQASPSQSRLPVFSPRVQQSPQSERANTIETHKLDTGSTPSLVKGQGEEPTAKAGSRAPNATKDMQPTAATKPGPPKRINTNVAQRPTGGILKAHSAPVSTGASPRRPSDHALPPLRPSREGTHRLELEPSPVVKSSLSPGTVTHHKRRGSAGSSFGDKPSLASNRSAAASADSLHSKSSSHIPSRTQGSPELARKSPRTLTKEPKTPREQLSPTKTRRFGFFTKKSKPDLHTQSPEETRPVRKGPAAGTGHEGYGRYAHRGRKTSVGSSGSTTRGRSTSTTRSVSKSVASSKGSARGRPDAELDDFLLHRLEPVVIQGGGMDGATLMRTQSEQSSGGLSTESTSNLTLYPTITQSTGYSTESLATTAGLSDSAETRQRTPDTQIARGVPPTGSPLARGGPDGSYSTPRKLSEQQKVSMGRKPSLVPVGDQRHNAKQAQPKSYQKKPSRKGLGLKWPFFQRDASREHEQVDDPPAPQLQATVAPVTVRRQVAHYALVDADSDPLEDIIHHVEDSPPTDIEDDPPAPAAQTEEREGRPTRLAPVGRIPRVVSRRERKHTPAFQSFSRPFSVAESPSIPAPVKQTSQHFSPTNPMTGVSPGQPTRPGFDLTQPFGDPMDRNVLDMITGSYANNEFLTFSPGKESIPSSGPENMTAVTAVIPSPGSALNEDEVWGEYDDLIDHVLSPEQTGPALEAAEDEKFEMATMASRALQAELNGAAVEQPTVALTPASPSSSNGSIHLRRSRIVSALHSSIAPSTQPSFSDIIASYRDSYDRDTAQDSQTNASTAEPQTTTTTTTTLLSPSLNPSPSFETCRQRNTILFDIAERDREGPTAQTNIRSGSLMTSRWLSFGPRTSTPSPTPRRPPAPNTPPPGCPRPTTTPSTTPAWPLRCPSHAATSPSPCCASPPPPPTPPRTPSSPSASACSAPAATSS</sequence>
<feature type="compositionally biased region" description="Low complexity" evidence="1">
    <location>
        <begin position="1070"/>
        <end position="1097"/>
    </location>
</feature>
<feature type="compositionally biased region" description="Basic and acidic residues" evidence="1">
    <location>
        <begin position="516"/>
        <end position="530"/>
    </location>
</feature>
<feature type="compositionally biased region" description="Polar residues" evidence="1">
    <location>
        <begin position="305"/>
        <end position="318"/>
    </location>
</feature>
<feature type="compositionally biased region" description="Low complexity" evidence="1">
    <location>
        <begin position="450"/>
        <end position="470"/>
    </location>
</feature>
<feature type="compositionally biased region" description="Polar residues" evidence="1">
    <location>
        <begin position="1120"/>
        <end position="1135"/>
    </location>
</feature>
<feature type="compositionally biased region" description="Low complexity" evidence="1">
    <location>
        <begin position="264"/>
        <end position="276"/>
    </location>
</feature>
<gene>
    <name evidence="2" type="ORF">ATEG_01368</name>
</gene>
<feature type="compositionally biased region" description="Pro residues" evidence="1">
    <location>
        <begin position="1146"/>
        <end position="1163"/>
    </location>
</feature>
<evidence type="ECO:0000313" key="2">
    <source>
        <dbReference type="EMBL" id="EAU38125.1"/>
    </source>
</evidence>